<feature type="compositionally biased region" description="Low complexity" evidence="1">
    <location>
        <begin position="130"/>
        <end position="151"/>
    </location>
</feature>
<proteinExistence type="predicted"/>
<gene>
    <name evidence="2" type="ORF">CP969_00480</name>
</gene>
<evidence type="ECO:0000313" key="2">
    <source>
        <dbReference type="EMBL" id="QEU83428.1"/>
    </source>
</evidence>
<feature type="region of interest" description="Disordered" evidence="1">
    <location>
        <begin position="129"/>
        <end position="151"/>
    </location>
</feature>
<name>A0ABX6A9N3_STRVD</name>
<sequence length="151" mass="16133">MPPTSFPHELSSLTLPPWVPPPGGLRTWGCGEHFDAVRLPAALAPPLIAALQAAGGRGPVLADPYSGSWHILLDPDTIRPGPWARHGIRLLRPDTRLTIPAAHVTVGPDLHWHTPPGVGYTHAEVLNDALTSPPGSTSTLRRTTRRSGVSR</sequence>
<dbReference type="Proteomes" id="UP000327143">
    <property type="component" value="Chromosome"/>
</dbReference>
<evidence type="ECO:0000256" key="1">
    <source>
        <dbReference type="SAM" id="MobiDB-lite"/>
    </source>
</evidence>
<dbReference type="EMBL" id="CP023700">
    <property type="protein sequence ID" value="QEU83428.1"/>
    <property type="molecule type" value="Genomic_DNA"/>
</dbReference>
<evidence type="ECO:0000313" key="3">
    <source>
        <dbReference type="Proteomes" id="UP000327143"/>
    </source>
</evidence>
<reference evidence="2 3" key="1">
    <citation type="submission" date="2017-09" db="EMBL/GenBank/DDBJ databases">
        <authorList>
            <person name="Lee N."/>
            <person name="Cho B.-K."/>
        </authorList>
    </citation>
    <scope>NUCLEOTIDE SEQUENCE [LARGE SCALE GENOMIC DNA]</scope>
    <source>
        <strain evidence="2 3">ATCC 39115</strain>
    </source>
</reference>
<dbReference type="RefSeq" id="WP_016828440.1">
    <property type="nucleotide sequence ID" value="NZ_CP023700.1"/>
</dbReference>
<accession>A0ABX6A9N3</accession>
<organism evidence="2 3">
    <name type="scientific">Streptomyces viridosporus T7A</name>
    <dbReference type="NCBI Taxonomy" id="665577"/>
    <lineage>
        <taxon>Bacteria</taxon>
        <taxon>Bacillati</taxon>
        <taxon>Actinomycetota</taxon>
        <taxon>Actinomycetes</taxon>
        <taxon>Kitasatosporales</taxon>
        <taxon>Streptomycetaceae</taxon>
        <taxon>Streptomyces</taxon>
    </lineage>
</organism>
<keyword evidence="3" id="KW-1185">Reference proteome</keyword>
<protein>
    <submittedName>
        <fullName evidence="2">Uncharacterized protein</fullName>
    </submittedName>
</protein>